<evidence type="ECO:0000313" key="2">
    <source>
        <dbReference type="EMBL" id="TQR97310.1"/>
    </source>
</evidence>
<accession>A0ABY3B740</accession>
<dbReference type="Proteomes" id="UP000319219">
    <property type="component" value="Unassembled WGS sequence"/>
</dbReference>
<evidence type="ECO:0000256" key="1">
    <source>
        <dbReference type="SAM" id="MobiDB-lite"/>
    </source>
</evidence>
<feature type="region of interest" description="Disordered" evidence="1">
    <location>
        <begin position="1"/>
        <end position="37"/>
    </location>
</feature>
<comment type="caution">
    <text evidence="2">The sequence shown here is derived from an EMBL/GenBank/DDBJ whole genome shotgun (WGS) entry which is preliminary data.</text>
</comment>
<dbReference type="EMBL" id="VIJZ01000008">
    <property type="protein sequence ID" value="TQR97310.1"/>
    <property type="molecule type" value="Genomic_DNA"/>
</dbReference>
<reference evidence="2 3" key="1">
    <citation type="submission" date="2019-07" db="EMBL/GenBank/DDBJ databases">
        <title>Paenibacillus ottowii sp. nov. isolated from a fermentation system processing bovine manure.</title>
        <authorList>
            <person name="Velazquez L.F."/>
            <person name="Rajbanshi S."/>
            <person name="Guan S."/>
            <person name="Hinchee M."/>
            <person name="Welsh A."/>
        </authorList>
    </citation>
    <scope>NUCLEOTIDE SEQUENCE [LARGE SCALE GENOMIC DNA]</scope>
    <source>
        <strain evidence="2 3">MS2379</strain>
    </source>
</reference>
<protein>
    <recommendedName>
        <fullName evidence="4">Copper amine oxidase N-terminal domain-containing protein</fullName>
    </recommendedName>
</protein>
<organism evidence="2 3">
    <name type="scientific">Paenibacillus ottowii</name>
    <dbReference type="NCBI Taxonomy" id="2315729"/>
    <lineage>
        <taxon>Bacteria</taxon>
        <taxon>Bacillati</taxon>
        <taxon>Bacillota</taxon>
        <taxon>Bacilli</taxon>
        <taxon>Bacillales</taxon>
        <taxon>Paenibacillaceae</taxon>
        <taxon>Paenibacillus</taxon>
    </lineage>
</organism>
<keyword evidence="3" id="KW-1185">Reference proteome</keyword>
<evidence type="ECO:0008006" key="4">
    <source>
        <dbReference type="Google" id="ProtNLM"/>
    </source>
</evidence>
<dbReference type="RefSeq" id="WP_142613825.1">
    <property type="nucleotide sequence ID" value="NZ_VIJZ01000008.1"/>
</dbReference>
<sequence>MANPYPWKHGNTSENTAAELDPRYETPLGAQEKADKAEQNAKTYTYALDDRFKAHAADQTVHVTQTDHNKLDGIEWGAEVNQNAYTVINGIPANAPMTELKILQGIGIRVTQDPDDRAITITATGPVDIDPIPLSKVYDAGNSAYLNAGTAAGNVPVLDENGKLDAVVVPAIAVTDTFLVATQADMLALVAQTGDVAVRTDLSKSYILKGTDPTVLANWQELLTPMSPVQSVAGKTGVVTLTKADVGLSNVTNESKATMFTSPALTGTPTAPTAAAATNNTQVATTGFVKQQGYLTWADFPFTYLRSGLLTLPASPAVLDVPITAVVEDSYSMRSGNTVVVPLDGWYSINILATVQDLPATNRLDLTINQNGTMLTSRQVVGFGAGAVTFLGFEEQRYLAATDVITFKTSQSGTGTYSLYNVHIRLTRLGRRP</sequence>
<gene>
    <name evidence="2" type="ORF">FKV70_18945</name>
</gene>
<proteinExistence type="predicted"/>
<evidence type="ECO:0000313" key="3">
    <source>
        <dbReference type="Proteomes" id="UP000319219"/>
    </source>
</evidence>
<name>A0ABY3B740_9BACL</name>